<proteinExistence type="predicted"/>
<evidence type="ECO:0000313" key="1">
    <source>
        <dbReference type="EMBL" id="OYR15294.1"/>
    </source>
</evidence>
<dbReference type="EMBL" id="NNRK01000025">
    <property type="protein sequence ID" value="OYR15294.1"/>
    <property type="molecule type" value="Genomic_DNA"/>
</dbReference>
<gene>
    <name evidence="1" type="ORF">CEV32_4566</name>
</gene>
<protein>
    <submittedName>
        <fullName evidence="1">Uncharacterized protein</fullName>
    </submittedName>
</protein>
<comment type="caution">
    <text evidence="1">The sequence shown here is derived from an EMBL/GenBank/DDBJ whole genome shotgun (WGS) entry which is preliminary data.</text>
</comment>
<accession>A0A256FKB0</accession>
<sequence>MMSPHAVGDDAFGALAQLGVEILGAQGLGRSGMRMHWLSPI</sequence>
<keyword evidence="2" id="KW-1185">Reference proteome</keyword>
<reference evidence="1 2" key="1">
    <citation type="submission" date="2017-07" db="EMBL/GenBank/DDBJ databases">
        <title>Phylogenetic study on the rhizospheric bacterium Ochrobactrum sp. A44.</title>
        <authorList>
            <person name="Krzyzanowska D.M."/>
            <person name="Ossowicki A."/>
            <person name="Rajewska M."/>
            <person name="Maciag T."/>
            <person name="Kaczynski Z."/>
            <person name="Czerwicka M."/>
            <person name="Jafra S."/>
        </authorList>
    </citation>
    <scope>NUCLEOTIDE SEQUENCE [LARGE SCALE GENOMIC DNA]</scope>
    <source>
        <strain evidence="1 2">PR17</strain>
    </source>
</reference>
<name>A0A256FKB0_9HYPH</name>
<evidence type="ECO:0000313" key="2">
    <source>
        <dbReference type="Proteomes" id="UP000216345"/>
    </source>
</evidence>
<dbReference type="AlphaFoldDB" id="A0A256FKB0"/>
<dbReference type="Proteomes" id="UP000216345">
    <property type="component" value="Unassembled WGS sequence"/>
</dbReference>
<organism evidence="1 2">
    <name type="scientific">Brucella rhizosphaerae</name>
    <dbReference type="NCBI Taxonomy" id="571254"/>
    <lineage>
        <taxon>Bacteria</taxon>
        <taxon>Pseudomonadati</taxon>
        <taxon>Pseudomonadota</taxon>
        <taxon>Alphaproteobacteria</taxon>
        <taxon>Hyphomicrobiales</taxon>
        <taxon>Brucellaceae</taxon>
        <taxon>Brucella/Ochrobactrum group</taxon>
        <taxon>Brucella</taxon>
    </lineage>
</organism>